<protein>
    <recommendedName>
        <fullName evidence="2">Porin</fullName>
    </recommendedName>
</protein>
<reference evidence="1" key="1">
    <citation type="submission" date="2018-06" db="EMBL/GenBank/DDBJ databases">
        <authorList>
            <person name="Zhirakovskaya E."/>
        </authorList>
    </citation>
    <scope>NUCLEOTIDE SEQUENCE</scope>
</reference>
<evidence type="ECO:0008006" key="2">
    <source>
        <dbReference type="Google" id="ProtNLM"/>
    </source>
</evidence>
<dbReference type="EMBL" id="UOGK01000578">
    <property type="protein sequence ID" value="VAX41688.1"/>
    <property type="molecule type" value="Genomic_DNA"/>
</dbReference>
<proteinExistence type="predicted"/>
<feature type="non-terminal residue" evidence="1">
    <location>
        <position position="1"/>
    </location>
</feature>
<accession>A0A3B1DZ95</accession>
<dbReference type="Gene3D" id="2.40.160.10">
    <property type="entry name" value="Porin"/>
    <property type="match status" value="1"/>
</dbReference>
<dbReference type="InterPro" id="IPR023614">
    <property type="entry name" value="Porin_dom_sf"/>
</dbReference>
<name>A0A3B1DZ95_9ZZZZ</name>
<organism evidence="1">
    <name type="scientific">hydrothermal vent metagenome</name>
    <dbReference type="NCBI Taxonomy" id="652676"/>
    <lineage>
        <taxon>unclassified sequences</taxon>
        <taxon>metagenomes</taxon>
        <taxon>ecological metagenomes</taxon>
    </lineage>
</organism>
<dbReference type="AlphaFoldDB" id="A0A3B1DZ95"/>
<gene>
    <name evidence="1" type="ORF">MNBD_PLANCTO03-2106</name>
</gene>
<dbReference type="SUPFAM" id="SSF56935">
    <property type="entry name" value="Porins"/>
    <property type="match status" value="1"/>
</dbReference>
<evidence type="ECO:0000313" key="1">
    <source>
        <dbReference type="EMBL" id="VAX41688.1"/>
    </source>
</evidence>
<sequence>YKDFTSFRGGAAGGMVGGAVHWQTAGNTGNTETFSGTPATETDMLTYTLDVSYEGSGWNLYGAFVGRNTETAGSPDYDDFGALLQGGIFISAQTELFSRWDAVFPDDSRSSGEDFHTLTFGANHYFFPGSHAAKLTADVQWSLDDQVGSGSVVKVNEGIGLLPTTGDDQISFRLQMQVLF</sequence>